<dbReference type="AlphaFoldDB" id="A0A0F9I9C8"/>
<comment type="caution">
    <text evidence="1">The sequence shown here is derived from an EMBL/GenBank/DDBJ whole genome shotgun (WGS) entry which is preliminary data.</text>
</comment>
<organism evidence="1">
    <name type="scientific">marine sediment metagenome</name>
    <dbReference type="NCBI Taxonomy" id="412755"/>
    <lineage>
        <taxon>unclassified sequences</taxon>
        <taxon>metagenomes</taxon>
        <taxon>ecological metagenomes</taxon>
    </lineage>
</organism>
<evidence type="ECO:0000313" key="1">
    <source>
        <dbReference type="EMBL" id="KKM24226.1"/>
    </source>
</evidence>
<gene>
    <name evidence="1" type="ORF">LCGC14_1607160</name>
</gene>
<accession>A0A0F9I9C8</accession>
<sequence>MALKQPFAIKTQLGDTDLELTAKPGESLLVKDIITHYANTSYATIRIGKTTV</sequence>
<name>A0A0F9I9C8_9ZZZZ</name>
<dbReference type="EMBL" id="LAZR01012967">
    <property type="protein sequence ID" value="KKM24226.1"/>
    <property type="molecule type" value="Genomic_DNA"/>
</dbReference>
<protein>
    <submittedName>
        <fullName evidence="1">Uncharacterized protein</fullName>
    </submittedName>
</protein>
<proteinExistence type="predicted"/>
<reference evidence="1" key="1">
    <citation type="journal article" date="2015" name="Nature">
        <title>Complex archaea that bridge the gap between prokaryotes and eukaryotes.</title>
        <authorList>
            <person name="Spang A."/>
            <person name="Saw J.H."/>
            <person name="Jorgensen S.L."/>
            <person name="Zaremba-Niedzwiedzka K."/>
            <person name="Martijn J."/>
            <person name="Lind A.E."/>
            <person name="van Eijk R."/>
            <person name="Schleper C."/>
            <person name="Guy L."/>
            <person name="Ettema T.J."/>
        </authorList>
    </citation>
    <scope>NUCLEOTIDE SEQUENCE</scope>
</reference>